<evidence type="ECO:0000313" key="4">
    <source>
        <dbReference type="EMBL" id="TFK95468.1"/>
    </source>
</evidence>
<dbReference type="STRING" id="1884261.A0A5C3Q5I4"/>
<keyword evidence="2" id="KW-0378">Hydrolase</keyword>
<dbReference type="Proteomes" id="UP000305067">
    <property type="component" value="Unassembled WGS sequence"/>
</dbReference>
<keyword evidence="2" id="KW-0119">Carbohydrate metabolism</keyword>
<dbReference type="GO" id="GO:0000272">
    <property type="term" value="P:polysaccharide catabolic process"/>
    <property type="evidence" value="ECO:0007669"/>
    <property type="project" value="UniProtKB-KW"/>
</dbReference>
<dbReference type="PANTHER" id="PTHR34002">
    <property type="entry name" value="BLR1656 PROTEIN"/>
    <property type="match status" value="1"/>
</dbReference>
<feature type="signal peptide" evidence="3">
    <location>
        <begin position="1"/>
        <end position="20"/>
    </location>
</feature>
<keyword evidence="2" id="KW-0624">Polysaccharide degradation</keyword>
<accession>A0A5C3Q5I4</accession>
<dbReference type="Gene3D" id="2.60.120.180">
    <property type="match status" value="1"/>
</dbReference>
<dbReference type="GO" id="GO:0008810">
    <property type="term" value="F:cellulase activity"/>
    <property type="evidence" value="ECO:0007669"/>
    <property type="project" value="InterPro"/>
</dbReference>
<dbReference type="InterPro" id="IPR002594">
    <property type="entry name" value="GH12"/>
</dbReference>
<dbReference type="Pfam" id="PF01670">
    <property type="entry name" value="Glyco_hydro_12"/>
    <property type="match status" value="1"/>
</dbReference>
<gene>
    <name evidence="4" type="ORF">BDV98DRAFT_608937</name>
</gene>
<dbReference type="SUPFAM" id="SSF49899">
    <property type="entry name" value="Concanavalin A-like lectins/glucanases"/>
    <property type="match status" value="1"/>
</dbReference>
<dbReference type="InterPro" id="IPR013320">
    <property type="entry name" value="ConA-like_dom_sf"/>
</dbReference>
<keyword evidence="2" id="KW-0326">Glycosidase</keyword>
<evidence type="ECO:0000313" key="5">
    <source>
        <dbReference type="Proteomes" id="UP000305067"/>
    </source>
</evidence>
<name>A0A5C3Q5I4_9AGAR</name>
<feature type="chain" id="PRO_5022798131" evidence="3">
    <location>
        <begin position="21"/>
        <end position="274"/>
    </location>
</feature>
<comment type="similarity">
    <text evidence="1 2">Belongs to the glycosyl hydrolase 12 (cellulase H) family.</text>
</comment>
<keyword evidence="3" id="KW-0732">Signal</keyword>
<evidence type="ECO:0000256" key="3">
    <source>
        <dbReference type="SAM" id="SignalP"/>
    </source>
</evidence>
<dbReference type="PANTHER" id="PTHR34002:SF10">
    <property type="entry name" value="PUTATIVE-RELATED"/>
    <property type="match status" value="1"/>
</dbReference>
<organism evidence="4 5">
    <name type="scientific">Pterulicium gracile</name>
    <dbReference type="NCBI Taxonomy" id="1884261"/>
    <lineage>
        <taxon>Eukaryota</taxon>
        <taxon>Fungi</taxon>
        <taxon>Dikarya</taxon>
        <taxon>Basidiomycota</taxon>
        <taxon>Agaricomycotina</taxon>
        <taxon>Agaricomycetes</taxon>
        <taxon>Agaricomycetidae</taxon>
        <taxon>Agaricales</taxon>
        <taxon>Pleurotineae</taxon>
        <taxon>Pterulaceae</taxon>
        <taxon>Pterulicium</taxon>
    </lineage>
</organism>
<evidence type="ECO:0000256" key="1">
    <source>
        <dbReference type="ARBA" id="ARBA00005519"/>
    </source>
</evidence>
<dbReference type="AlphaFoldDB" id="A0A5C3Q5I4"/>
<dbReference type="OrthoDB" id="89349at2759"/>
<dbReference type="InterPro" id="IPR013319">
    <property type="entry name" value="GH11/12"/>
</dbReference>
<proteinExistence type="inferred from homology"/>
<sequence length="274" mass="30570">MLTSLYFLPLTAFAVVGSSALVIATPTTTFNATLNGDAERTPSLVAPVASLCTQYAYYQDNGYEFNNNIWGSGSATSGSQCTYYNGRSGNGVAFNSDWTWRGNDNAVKSYVYANRMFTRRPVSNIGSLPTTVRWSYDRSDLRANVAYDIFTHTDPNHVNYNGDYELMIWLGSYGGIWPITESPTATPLETVTIAGYRFDLHQGWNGNMRVYSFVTAQGAITSFNADVMLFFRHLISRYSFPANNQYMLIYQFGTEAFTGGPAKFNVPQFEANVY</sequence>
<protein>
    <submittedName>
        <fullName evidence="4">Endoglucanase-1</fullName>
    </submittedName>
</protein>
<reference evidence="4 5" key="1">
    <citation type="journal article" date="2019" name="Nat. Ecol. Evol.">
        <title>Megaphylogeny resolves global patterns of mushroom evolution.</title>
        <authorList>
            <person name="Varga T."/>
            <person name="Krizsan K."/>
            <person name="Foldi C."/>
            <person name="Dima B."/>
            <person name="Sanchez-Garcia M."/>
            <person name="Sanchez-Ramirez S."/>
            <person name="Szollosi G.J."/>
            <person name="Szarkandi J.G."/>
            <person name="Papp V."/>
            <person name="Albert L."/>
            <person name="Andreopoulos W."/>
            <person name="Angelini C."/>
            <person name="Antonin V."/>
            <person name="Barry K.W."/>
            <person name="Bougher N.L."/>
            <person name="Buchanan P."/>
            <person name="Buyck B."/>
            <person name="Bense V."/>
            <person name="Catcheside P."/>
            <person name="Chovatia M."/>
            <person name="Cooper J."/>
            <person name="Damon W."/>
            <person name="Desjardin D."/>
            <person name="Finy P."/>
            <person name="Geml J."/>
            <person name="Haridas S."/>
            <person name="Hughes K."/>
            <person name="Justo A."/>
            <person name="Karasinski D."/>
            <person name="Kautmanova I."/>
            <person name="Kiss B."/>
            <person name="Kocsube S."/>
            <person name="Kotiranta H."/>
            <person name="LaButti K.M."/>
            <person name="Lechner B.E."/>
            <person name="Liimatainen K."/>
            <person name="Lipzen A."/>
            <person name="Lukacs Z."/>
            <person name="Mihaltcheva S."/>
            <person name="Morgado L.N."/>
            <person name="Niskanen T."/>
            <person name="Noordeloos M.E."/>
            <person name="Ohm R.A."/>
            <person name="Ortiz-Santana B."/>
            <person name="Ovrebo C."/>
            <person name="Racz N."/>
            <person name="Riley R."/>
            <person name="Savchenko A."/>
            <person name="Shiryaev A."/>
            <person name="Soop K."/>
            <person name="Spirin V."/>
            <person name="Szebenyi C."/>
            <person name="Tomsovsky M."/>
            <person name="Tulloss R.E."/>
            <person name="Uehling J."/>
            <person name="Grigoriev I.V."/>
            <person name="Vagvolgyi C."/>
            <person name="Papp T."/>
            <person name="Martin F.M."/>
            <person name="Miettinen O."/>
            <person name="Hibbett D.S."/>
            <person name="Nagy L.G."/>
        </authorList>
    </citation>
    <scope>NUCLEOTIDE SEQUENCE [LARGE SCALE GENOMIC DNA]</scope>
    <source>
        <strain evidence="4 5">CBS 309.79</strain>
    </source>
</reference>
<dbReference type="EMBL" id="ML178884">
    <property type="protein sequence ID" value="TFK95468.1"/>
    <property type="molecule type" value="Genomic_DNA"/>
</dbReference>
<evidence type="ECO:0000256" key="2">
    <source>
        <dbReference type="RuleBase" id="RU361163"/>
    </source>
</evidence>
<keyword evidence="5" id="KW-1185">Reference proteome</keyword>